<organism evidence="12 13">
    <name type="scientific">Viridothelium virens</name>
    <name type="common">Speckled blister lichen</name>
    <name type="synonym">Trypethelium virens</name>
    <dbReference type="NCBI Taxonomy" id="1048519"/>
    <lineage>
        <taxon>Eukaryota</taxon>
        <taxon>Fungi</taxon>
        <taxon>Dikarya</taxon>
        <taxon>Ascomycota</taxon>
        <taxon>Pezizomycotina</taxon>
        <taxon>Dothideomycetes</taxon>
        <taxon>Dothideomycetes incertae sedis</taxon>
        <taxon>Trypetheliales</taxon>
        <taxon>Trypetheliaceae</taxon>
        <taxon>Viridothelium</taxon>
    </lineage>
</organism>
<evidence type="ECO:0000256" key="10">
    <source>
        <dbReference type="RuleBase" id="RU361115"/>
    </source>
</evidence>
<reference evidence="12" key="1">
    <citation type="journal article" date="2020" name="Stud. Mycol.">
        <title>101 Dothideomycetes genomes: a test case for predicting lifestyles and emergence of pathogens.</title>
        <authorList>
            <person name="Haridas S."/>
            <person name="Albert R."/>
            <person name="Binder M."/>
            <person name="Bloem J."/>
            <person name="Labutti K."/>
            <person name="Salamov A."/>
            <person name="Andreopoulos B."/>
            <person name="Baker S."/>
            <person name="Barry K."/>
            <person name="Bills G."/>
            <person name="Bluhm B."/>
            <person name="Cannon C."/>
            <person name="Castanera R."/>
            <person name="Culley D."/>
            <person name="Daum C."/>
            <person name="Ezra D."/>
            <person name="Gonzalez J."/>
            <person name="Henrissat B."/>
            <person name="Kuo A."/>
            <person name="Liang C."/>
            <person name="Lipzen A."/>
            <person name="Lutzoni F."/>
            <person name="Magnuson J."/>
            <person name="Mondo S."/>
            <person name="Nolan M."/>
            <person name="Ohm R."/>
            <person name="Pangilinan J."/>
            <person name="Park H.-J."/>
            <person name="Ramirez L."/>
            <person name="Alfaro M."/>
            <person name="Sun H."/>
            <person name="Tritt A."/>
            <person name="Yoshinaga Y."/>
            <person name="Zwiers L.-H."/>
            <person name="Turgeon B."/>
            <person name="Goodwin S."/>
            <person name="Spatafora J."/>
            <person name="Crous P."/>
            <person name="Grigoriev I."/>
        </authorList>
    </citation>
    <scope>NUCLEOTIDE SEQUENCE</scope>
    <source>
        <strain evidence="12">Tuck. ex Michener</strain>
    </source>
</reference>
<dbReference type="InterPro" id="IPR002076">
    <property type="entry name" value="ELO_fam"/>
</dbReference>
<comment type="subcellular location">
    <subcellularLocation>
        <location evidence="1">Membrane</location>
        <topology evidence="1">Multi-pass membrane protein</topology>
    </subcellularLocation>
</comment>
<evidence type="ECO:0000313" key="13">
    <source>
        <dbReference type="Proteomes" id="UP000800092"/>
    </source>
</evidence>
<keyword evidence="2 10" id="KW-0444">Lipid biosynthesis</keyword>
<feature type="transmembrane region" description="Helical" evidence="10">
    <location>
        <begin position="49"/>
        <end position="72"/>
    </location>
</feature>
<dbReference type="EMBL" id="ML991833">
    <property type="protein sequence ID" value="KAF2231005.1"/>
    <property type="molecule type" value="Genomic_DNA"/>
</dbReference>
<gene>
    <name evidence="12" type="ORF">EV356DRAFT_431106</name>
</gene>
<evidence type="ECO:0000256" key="6">
    <source>
        <dbReference type="ARBA" id="ARBA00022989"/>
    </source>
</evidence>
<keyword evidence="5 10" id="KW-0276">Fatty acid metabolism</keyword>
<evidence type="ECO:0000256" key="2">
    <source>
        <dbReference type="ARBA" id="ARBA00022516"/>
    </source>
</evidence>
<dbReference type="GO" id="GO:0030148">
    <property type="term" value="P:sphingolipid biosynthetic process"/>
    <property type="evidence" value="ECO:0007669"/>
    <property type="project" value="TreeGrafter"/>
</dbReference>
<dbReference type="OrthoDB" id="10259681at2759"/>
<evidence type="ECO:0000256" key="1">
    <source>
        <dbReference type="ARBA" id="ARBA00004141"/>
    </source>
</evidence>
<keyword evidence="6 10" id="KW-1133">Transmembrane helix</keyword>
<feature type="transmembrane region" description="Helical" evidence="10">
    <location>
        <begin position="410"/>
        <end position="431"/>
    </location>
</feature>
<evidence type="ECO:0000256" key="7">
    <source>
        <dbReference type="ARBA" id="ARBA00023098"/>
    </source>
</evidence>
<proteinExistence type="inferred from homology"/>
<comment type="similarity">
    <text evidence="10">Belongs to the ELO family.</text>
</comment>
<feature type="transmembrane region" description="Helical" evidence="10">
    <location>
        <begin position="217"/>
        <end position="234"/>
    </location>
</feature>
<keyword evidence="7 10" id="KW-0443">Lipid metabolism</keyword>
<keyword evidence="4 10" id="KW-0812">Transmembrane</keyword>
<dbReference type="EC" id="2.3.1.-" evidence="10"/>
<evidence type="ECO:0000256" key="4">
    <source>
        <dbReference type="ARBA" id="ARBA00022692"/>
    </source>
</evidence>
<feature type="region of interest" description="Disordered" evidence="11">
    <location>
        <begin position="440"/>
        <end position="471"/>
    </location>
</feature>
<feature type="transmembrane region" description="Helical" evidence="10">
    <location>
        <begin position="283"/>
        <end position="303"/>
    </location>
</feature>
<feature type="transmembrane region" description="Helical" evidence="10">
    <location>
        <begin position="189"/>
        <end position="210"/>
    </location>
</feature>
<dbReference type="PANTHER" id="PTHR11157">
    <property type="entry name" value="FATTY ACID ACYL TRANSFERASE-RELATED"/>
    <property type="match status" value="1"/>
</dbReference>
<feature type="transmembrane region" description="Helical" evidence="10">
    <location>
        <begin position="92"/>
        <end position="113"/>
    </location>
</feature>
<dbReference type="GO" id="GO:0005789">
    <property type="term" value="C:endoplasmic reticulum membrane"/>
    <property type="evidence" value="ECO:0007669"/>
    <property type="project" value="TreeGrafter"/>
</dbReference>
<evidence type="ECO:0000256" key="11">
    <source>
        <dbReference type="SAM" id="MobiDB-lite"/>
    </source>
</evidence>
<dbReference type="Proteomes" id="UP000800092">
    <property type="component" value="Unassembled WGS sequence"/>
</dbReference>
<keyword evidence="13" id="KW-1185">Reference proteome</keyword>
<dbReference type="GO" id="GO:0034626">
    <property type="term" value="P:fatty acid elongation, polyunsaturated fatty acid"/>
    <property type="evidence" value="ECO:0007669"/>
    <property type="project" value="TreeGrafter"/>
</dbReference>
<name>A0A6A6GZ09_VIRVR</name>
<comment type="catalytic activity">
    <reaction evidence="10">
        <text>an acyl-CoA + malonyl-CoA + H(+) = a 3-oxoacyl-CoA + CO2 + CoA</text>
        <dbReference type="Rhea" id="RHEA:50252"/>
        <dbReference type="ChEBI" id="CHEBI:15378"/>
        <dbReference type="ChEBI" id="CHEBI:16526"/>
        <dbReference type="ChEBI" id="CHEBI:57287"/>
        <dbReference type="ChEBI" id="CHEBI:57384"/>
        <dbReference type="ChEBI" id="CHEBI:58342"/>
        <dbReference type="ChEBI" id="CHEBI:90726"/>
    </reaction>
    <physiologicalReaction direction="left-to-right" evidence="10">
        <dbReference type="Rhea" id="RHEA:50253"/>
    </physiologicalReaction>
</comment>
<feature type="compositionally biased region" description="Basic and acidic residues" evidence="11">
    <location>
        <begin position="462"/>
        <end position="471"/>
    </location>
</feature>
<evidence type="ECO:0000256" key="8">
    <source>
        <dbReference type="ARBA" id="ARBA00023136"/>
    </source>
</evidence>
<dbReference type="GO" id="GO:0009922">
    <property type="term" value="F:fatty acid elongase activity"/>
    <property type="evidence" value="ECO:0007669"/>
    <property type="project" value="InterPro"/>
</dbReference>
<dbReference type="AlphaFoldDB" id="A0A6A6GZ09"/>
<accession>A0A6A6GZ09</accession>
<dbReference type="PANTHER" id="PTHR11157:SF169">
    <property type="entry name" value="ELONGATION OF FATTY ACIDS PROTEIN"/>
    <property type="match status" value="1"/>
</dbReference>
<evidence type="ECO:0000256" key="5">
    <source>
        <dbReference type="ARBA" id="ARBA00022832"/>
    </source>
</evidence>
<evidence type="ECO:0000256" key="3">
    <source>
        <dbReference type="ARBA" id="ARBA00022679"/>
    </source>
</evidence>
<feature type="non-terminal residue" evidence="12">
    <location>
        <position position="471"/>
    </location>
</feature>
<feature type="transmembrane region" description="Helical" evidence="10">
    <location>
        <begin position="240"/>
        <end position="263"/>
    </location>
</feature>
<dbReference type="Pfam" id="PF01151">
    <property type="entry name" value="ELO"/>
    <property type="match status" value="1"/>
</dbReference>
<evidence type="ECO:0000313" key="12">
    <source>
        <dbReference type="EMBL" id="KAF2231005.1"/>
    </source>
</evidence>
<sequence length="471" mass="52950">MSATSVYLSFPDSSLFKLQPDPYPKAVPPPSDFYSLRSPWPISSETYNFWLQPAIPATFAAVYASVIVSLNIFNRRNGNQPWSISRTKTFRFLVLTHNILLMLYSAATCAALVRALRHTWPSYGGSEYKFAEAVDSLCKMHGPRGIGDAAFYNASSSRWTIKNSAIRLALNGTPDSTDVGRLWNEGLAFWGWLFYLSKFYEVIDSFILVLKGKRSSTLQVYHHAGAMAAMWAGIRYMSPPIWMFVCVNSFIHTWMVSYGYYAVSALGYRVPIWFKRTLTTCQIMQFVVGASFAAAHLFISYSVPVSTPYYIFSNVASIASAAPSSTTSAVSSLMSSAVPTASAQFASFMKKMAFRAAGQEGLAENVGRPLGSVDEAIRVEEQKVLDRVQEVRYRNEYQRVSCIDTSGQSFAIWLNLIYLFPLTWLFLRFFVRSYTNRLSRSPTKHRKPVEARGRAAYEASEDAARDTDREM</sequence>
<keyword evidence="3 10" id="KW-0808">Transferase</keyword>
<dbReference type="GO" id="GO:0019367">
    <property type="term" value="P:fatty acid elongation, saturated fatty acid"/>
    <property type="evidence" value="ECO:0007669"/>
    <property type="project" value="TreeGrafter"/>
</dbReference>
<keyword evidence="8 10" id="KW-0472">Membrane</keyword>
<dbReference type="GO" id="GO:0042761">
    <property type="term" value="P:very long-chain fatty acid biosynthetic process"/>
    <property type="evidence" value="ECO:0007669"/>
    <property type="project" value="TreeGrafter"/>
</dbReference>
<dbReference type="GO" id="GO:0034625">
    <property type="term" value="P:fatty acid elongation, monounsaturated fatty acid"/>
    <property type="evidence" value="ECO:0007669"/>
    <property type="project" value="TreeGrafter"/>
</dbReference>
<evidence type="ECO:0000256" key="9">
    <source>
        <dbReference type="ARBA" id="ARBA00023160"/>
    </source>
</evidence>
<keyword evidence="9 10" id="KW-0275">Fatty acid biosynthesis</keyword>
<protein>
    <recommendedName>
        <fullName evidence="10">Elongation of fatty acids protein</fullName>
        <ecNumber evidence="10">2.3.1.-</ecNumber>
    </recommendedName>
</protein>